<dbReference type="GO" id="GO:0031625">
    <property type="term" value="F:ubiquitin protein ligase binding"/>
    <property type="evidence" value="ECO:0007669"/>
    <property type="project" value="InterPro"/>
</dbReference>
<dbReference type="Pfam" id="PF00888">
    <property type="entry name" value="Cullin"/>
    <property type="match status" value="1"/>
</dbReference>
<dbReference type="RefSeq" id="XP_056853444.1">
    <property type="nucleotide sequence ID" value="XM_056997464.1"/>
</dbReference>
<dbReference type="PANTHER" id="PTHR11932">
    <property type="entry name" value="CULLIN"/>
    <property type="match status" value="1"/>
</dbReference>
<dbReference type="GO" id="GO:0006511">
    <property type="term" value="P:ubiquitin-dependent protein catabolic process"/>
    <property type="evidence" value="ECO:0007669"/>
    <property type="project" value="InterPro"/>
</dbReference>
<proteinExistence type="inferred from homology"/>
<gene>
    <name evidence="4" type="primary">LOC108845591</name>
</gene>
<dbReference type="OrthoDB" id="1112791at2759"/>
<feature type="domain" description="Cullin N-terminal" evidence="2">
    <location>
        <begin position="46"/>
        <end position="334"/>
    </location>
</feature>
<dbReference type="InterPro" id="IPR001373">
    <property type="entry name" value="Cullin_N"/>
</dbReference>
<dbReference type="SUPFAM" id="SSF74788">
    <property type="entry name" value="Cullin repeat-like"/>
    <property type="match status" value="1"/>
</dbReference>
<dbReference type="InterPro" id="IPR016159">
    <property type="entry name" value="Cullin_repeat-like_dom_sf"/>
</dbReference>
<reference evidence="4" key="1">
    <citation type="submission" date="2025-08" db="UniProtKB">
        <authorList>
            <consortium name="RefSeq"/>
        </authorList>
    </citation>
    <scope>IDENTIFICATION</scope>
    <source>
        <tissue evidence="4">Leaf</tissue>
    </source>
</reference>
<dbReference type="Gene3D" id="1.20.1310.10">
    <property type="entry name" value="Cullin Repeats"/>
    <property type="match status" value="3"/>
</dbReference>
<evidence type="ECO:0000313" key="4">
    <source>
        <dbReference type="RefSeq" id="XP_056853444.1"/>
    </source>
</evidence>
<sequence length="397" mass="45520">MVNPPYSISDDDDDDYPPKISPTRRVFNLNLCRNKPDPKVFLDEAWILLEPALTSILHEENLDRFCFAEISQAVDKTSCNPSSSEDLSNLIVDVCGTYISTTLQSLAVHCNDDDPSLLLLPLEKFWLEFPKKLRFICEIAGAGGPNLWELGLNLLPRKLFLASQICDKVRTFILLRVTDQRLGKPVNMSQLENLMYMFRWNPFRDSGFLKKPFLDSTAEFYAAEAKQVLEQSSDLPQYLKYVDRRVGEETKKCINLPLFSCFQDELLEVVNRELLGVHARALLEKGFEKLMDERPWEALRMMYDLFSQAGLVCHIKDALSSYICQTVEKILKEEGSSLAEFKAHVGKICCTYFAEDPLLEMTFHKFFEGLGVYVSPGSSPFRDPSADEMYRSPHWLF</sequence>
<comment type="similarity">
    <text evidence="1">Belongs to the cullin family.</text>
</comment>
<evidence type="ECO:0000259" key="2">
    <source>
        <dbReference type="Pfam" id="PF00888"/>
    </source>
</evidence>
<accession>A0A9W3CPQ5</accession>
<protein>
    <submittedName>
        <fullName evidence="4">Cullin-like protein 4</fullName>
    </submittedName>
</protein>
<name>A0A9W3CPQ5_RAPSA</name>
<dbReference type="KEGG" id="rsz:108845591"/>
<organism evidence="3 4">
    <name type="scientific">Raphanus sativus</name>
    <name type="common">Radish</name>
    <name type="synonym">Raphanus raphanistrum var. sativus</name>
    <dbReference type="NCBI Taxonomy" id="3726"/>
    <lineage>
        <taxon>Eukaryota</taxon>
        <taxon>Viridiplantae</taxon>
        <taxon>Streptophyta</taxon>
        <taxon>Embryophyta</taxon>
        <taxon>Tracheophyta</taxon>
        <taxon>Spermatophyta</taxon>
        <taxon>Magnoliopsida</taxon>
        <taxon>eudicotyledons</taxon>
        <taxon>Gunneridae</taxon>
        <taxon>Pentapetalae</taxon>
        <taxon>rosids</taxon>
        <taxon>malvids</taxon>
        <taxon>Brassicales</taxon>
        <taxon>Brassicaceae</taxon>
        <taxon>Brassiceae</taxon>
        <taxon>Raphanus</taxon>
    </lineage>
</organism>
<evidence type="ECO:0000256" key="1">
    <source>
        <dbReference type="ARBA" id="ARBA00006019"/>
    </source>
</evidence>
<dbReference type="AlphaFoldDB" id="A0A9W3CPQ5"/>
<dbReference type="Proteomes" id="UP000504610">
    <property type="component" value="Unplaced"/>
</dbReference>
<dbReference type="GeneID" id="108845591"/>
<dbReference type="InterPro" id="IPR045093">
    <property type="entry name" value="Cullin"/>
</dbReference>
<evidence type="ECO:0000313" key="3">
    <source>
        <dbReference type="Proteomes" id="UP000504610"/>
    </source>
</evidence>
<keyword evidence="3" id="KW-1185">Reference proteome</keyword>